<dbReference type="EMBL" id="JAUSUE010000012">
    <property type="protein sequence ID" value="MDQ0204071.1"/>
    <property type="molecule type" value="Genomic_DNA"/>
</dbReference>
<accession>A0ABT9Y8M4</accession>
<proteinExistence type="predicted"/>
<sequence length="146" mass="16304">MPRFIYANIEEGVFKATAQIEKYDIATQGKIKAAIKNGTTAVFEQAIRNAPMSATGNLKKGIKMETNTNYSYASGVVKSTAPHSHLVEFGSRKRLVYPVRRKAMLINGRFVRGYINNGAMPKKPFLRPAMDKERPGIEESIKKVLQ</sequence>
<feature type="region of interest" description="Disordered" evidence="1">
    <location>
        <begin position="125"/>
        <end position="146"/>
    </location>
</feature>
<dbReference type="InterPro" id="IPR010064">
    <property type="entry name" value="HK97-gp10_tail"/>
</dbReference>
<keyword evidence="3" id="KW-1185">Reference proteome</keyword>
<evidence type="ECO:0000256" key="1">
    <source>
        <dbReference type="SAM" id="MobiDB-lite"/>
    </source>
</evidence>
<dbReference type="RefSeq" id="WP_307224235.1">
    <property type="nucleotide sequence ID" value="NZ_CP116940.1"/>
</dbReference>
<name>A0ABT9Y8M4_9FIRM</name>
<dbReference type="NCBIfam" id="TIGR01725">
    <property type="entry name" value="phge_HK97_gp10"/>
    <property type="match status" value="1"/>
</dbReference>
<dbReference type="Pfam" id="PF04883">
    <property type="entry name" value="HK97-gp10_like"/>
    <property type="match status" value="1"/>
</dbReference>
<feature type="compositionally biased region" description="Basic and acidic residues" evidence="1">
    <location>
        <begin position="129"/>
        <end position="146"/>
    </location>
</feature>
<comment type="caution">
    <text evidence="2">The sequence shown here is derived from an EMBL/GenBank/DDBJ whole genome shotgun (WGS) entry which is preliminary data.</text>
</comment>
<organism evidence="2 3">
    <name type="scientific">Pectinatus haikarae</name>
    <dbReference type="NCBI Taxonomy" id="349096"/>
    <lineage>
        <taxon>Bacteria</taxon>
        <taxon>Bacillati</taxon>
        <taxon>Bacillota</taxon>
        <taxon>Negativicutes</taxon>
        <taxon>Selenomonadales</taxon>
        <taxon>Selenomonadaceae</taxon>
        <taxon>Pectinatus</taxon>
    </lineage>
</organism>
<evidence type="ECO:0000313" key="2">
    <source>
        <dbReference type="EMBL" id="MDQ0204071.1"/>
    </source>
</evidence>
<dbReference type="Proteomes" id="UP001239167">
    <property type="component" value="Unassembled WGS sequence"/>
</dbReference>
<gene>
    <name evidence="2" type="ORF">J2S01_001793</name>
</gene>
<protein>
    <submittedName>
        <fullName evidence="2">HK97 gp10 family phage protein</fullName>
    </submittedName>
</protein>
<evidence type="ECO:0000313" key="3">
    <source>
        <dbReference type="Proteomes" id="UP001239167"/>
    </source>
</evidence>
<reference evidence="2 3" key="1">
    <citation type="submission" date="2023-07" db="EMBL/GenBank/DDBJ databases">
        <title>Genomic Encyclopedia of Type Strains, Phase IV (KMG-IV): sequencing the most valuable type-strain genomes for metagenomic binning, comparative biology and taxonomic classification.</title>
        <authorList>
            <person name="Goeker M."/>
        </authorList>
    </citation>
    <scope>NUCLEOTIDE SEQUENCE [LARGE SCALE GENOMIC DNA]</scope>
    <source>
        <strain evidence="2 3">DSM 16980</strain>
    </source>
</reference>